<evidence type="ECO:0000256" key="1">
    <source>
        <dbReference type="SAM" id="Coils"/>
    </source>
</evidence>
<name>A0A9D1QYH9_9BACT</name>
<reference evidence="3" key="2">
    <citation type="submission" date="2021-04" db="EMBL/GenBank/DDBJ databases">
        <authorList>
            <person name="Gilroy R."/>
        </authorList>
    </citation>
    <scope>NUCLEOTIDE SEQUENCE</scope>
    <source>
        <strain evidence="3">ChiSxjej5B17-1746</strain>
    </source>
</reference>
<proteinExistence type="predicted"/>
<keyword evidence="1" id="KW-0175">Coiled coil</keyword>
<reference evidence="3" key="1">
    <citation type="journal article" date="2021" name="PeerJ">
        <title>Extensive microbial diversity within the chicken gut microbiome revealed by metagenomics and culture.</title>
        <authorList>
            <person name="Gilroy R."/>
            <person name="Ravi A."/>
            <person name="Getino M."/>
            <person name="Pursley I."/>
            <person name="Horton D.L."/>
            <person name="Alikhan N.F."/>
            <person name="Baker D."/>
            <person name="Gharbi K."/>
            <person name="Hall N."/>
            <person name="Watson M."/>
            <person name="Adriaenssens E.M."/>
            <person name="Foster-Nyarko E."/>
            <person name="Jarju S."/>
            <person name="Secka A."/>
            <person name="Antonio M."/>
            <person name="Oren A."/>
            <person name="Chaudhuri R.R."/>
            <person name="La Ragione R."/>
            <person name="Hildebrand F."/>
            <person name="Pallen M.J."/>
        </authorList>
    </citation>
    <scope>NUCLEOTIDE SEQUENCE</scope>
    <source>
        <strain evidence="3">ChiSxjej5B17-1746</strain>
    </source>
</reference>
<feature type="coiled-coil region" evidence="1">
    <location>
        <begin position="148"/>
        <end position="175"/>
    </location>
</feature>
<sequence length="267" mass="30297">MRHHTCAHPQQRREDSMEDLQKDKDQSEKLRSLVEMSRKNDIPALLNAKNRAQQDVYADPSKENLAVLERATAMLEKAMDAGQNCKTWKEALDYLKEDCGRKVGQTKLFADIKAGRLKRQPDGSFKRRDLDRYAASLPTAGTPDKLATDAARRQREREEQEIRRIRAAADREEFNLQVKRGQYISREAVYQELAARAVALSASLKTEFEAQALDVIALAEGNPKKSGPFVERIDQIIDVAMSEYAKPVEIEVTFTSDPETDTEADEE</sequence>
<evidence type="ECO:0000313" key="4">
    <source>
        <dbReference type="Proteomes" id="UP000824264"/>
    </source>
</evidence>
<dbReference type="EMBL" id="DXGI01000030">
    <property type="protein sequence ID" value="HIW77687.1"/>
    <property type="molecule type" value="Genomic_DNA"/>
</dbReference>
<feature type="compositionally biased region" description="Basic and acidic residues" evidence="2">
    <location>
        <begin position="11"/>
        <end position="28"/>
    </location>
</feature>
<protein>
    <submittedName>
        <fullName evidence="3">Uncharacterized protein</fullName>
    </submittedName>
</protein>
<dbReference type="Proteomes" id="UP000824264">
    <property type="component" value="Unassembled WGS sequence"/>
</dbReference>
<feature type="region of interest" description="Disordered" evidence="2">
    <location>
        <begin position="1"/>
        <end position="28"/>
    </location>
</feature>
<evidence type="ECO:0000256" key="2">
    <source>
        <dbReference type="SAM" id="MobiDB-lite"/>
    </source>
</evidence>
<accession>A0A9D1QYH9</accession>
<evidence type="ECO:0000313" key="3">
    <source>
        <dbReference type="EMBL" id="HIW77687.1"/>
    </source>
</evidence>
<organism evidence="3 4">
    <name type="scientific">Candidatus Bilophila faecipullorum</name>
    <dbReference type="NCBI Taxonomy" id="2838482"/>
    <lineage>
        <taxon>Bacteria</taxon>
        <taxon>Pseudomonadati</taxon>
        <taxon>Thermodesulfobacteriota</taxon>
        <taxon>Desulfovibrionia</taxon>
        <taxon>Desulfovibrionales</taxon>
        <taxon>Desulfovibrionaceae</taxon>
        <taxon>Bilophila</taxon>
    </lineage>
</organism>
<gene>
    <name evidence="3" type="ORF">H9874_00885</name>
</gene>
<comment type="caution">
    <text evidence="3">The sequence shown here is derived from an EMBL/GenBank/DDBJ whole genome shotgun (WGS) entry which is preliminary data.</text>
</comment>
<dbReference type="AlphaFoldDB" id="A0A9D1QYH9"/>